<dbReference type="GO" id="GO:0005506">
    <property type="term" value="F:iron ion binding"/>
    <property type="evidence" value="ECO:0007669"/>
    <property type="project" value="InterPro"/>
</dbReference>
<dbReference type="FunFam" id="3.30.300.130:FF:000001">
    <property type="entry name" value="NFU1 iron-sulfur cluster scaffold"/>
    <property type="match status" value="1"/>
</dbReference>
<dbReference type="InterPro" id="IPR034904">
    <property type="entry name" value="FSCA_dom_sf"/>
</dbReference>
<protein>
    <recommendedName>
        <fullName evidence="3">Scaffold protein Nfu/NifU N-terminal domain-containing protein</fullName>
    </recommendedName>
</protein>
<sequence length="571" mass="62683">MTSKTQTWAEYRLGPPDAIHADCDKQNQNVFGASRMAMSAPSMNGRRDEGLHKQDRQLLHYSSKVYGNAILMLSGRISSGKSLGQDDLHTTIVFQVYELVNCSPPGFGGMDRHVQGSNAVINQCPDRKEQAVAEKLFHRQLKFVTLCDVIGKRKTPDIHNSSAGQEGSLQGRDNQLLEDLDLSEHHNTRASCYSPSDGKADSGATPNSETMPDFTTLAEHYADETLLASLSQSAQFFSVQISAKKYPGLGIGFFLKDVAWLKVTAQRLSVVESSRSINPSPFASYRSIHRSARLPAFTSSEARHRPTLHPHQQSVATRVNGPSPTSKRSIFIQTENTPNPDALKFIPNHRILPEDFPTSFLEYLSPRSTLAPPHPSPLAANLLNVDGVTSVFFGPEFITVTKASDANWAHIKPETFSMITQAVTSGEPIVNTVAKSGEHAQEGGETESLSFNEDDDEVVSMIKELLETRIRPAIQEDGGDIELRGFENGIVLLKLRGACRTCDSSTVTLKNGIESMLMHYIEEVQGVEQVMDEEEEISMHEFAKFEEKLRQQKGPAATASTGGKGTLDSAP</sequence>
<dbReference type="Proteomes" id="UP000326565">
    <property type="component" value="Unassembled WGS sequence"/>
</dbReference>
<organism evidence="4 5">
    <name type="scientific">Aspergillus leporis</name>
    <dbReference type="NCBI Taxonomy" id="41062"/>
    <lineage>
        <taxon>Eukaryota</taxon>
        <taxon>Fungi</taxon>
        <taxon>Dikarya</taxon>
        <taxon>Ascomycota</taxon>
        <taxon>Pezizomycotina</taxon>
        <taxon>Eurotiomycetes</taxon>
        <taxon>Eurotiomycetidae</taxon>
        <taxon>Eurotiales</taxon>
        <taxon>Aspergillaceae</taxon>
        <taxon>Aspergillus</taxon>
        <taxon>Aspergillus subgen. Circumdati</taxon>
    </lineage>
</organism>
<evidence type="ECO:0000313" key="4">
    <source>
        <dbReference type="EMBL" id="KAB8073624.1"/>
    </source>
</evidence>
<gene>
    <name evidence="4" type="ORF">BDV29DRAFT_191588</name>
</gene>
<keyword evidence="5" id="KW-1185">Reference proteome</keyword>
<dbReference type="GO" id="GO:0005739">
    <property type="term" value="C:mitochondrion"/>
    <property type="evidence" value="ECO:0007669"/>
    <property type="project" value="TreeGrafter"/>
</dbReference>
<name>A0A5N5X2B5_9EURO</name>
<dbReference type="InterPro" id="IPR001075">
    <property type="entry name" value="NIF_FeS_clus_asmbl_NifU_C"/>
</dbReference>
<evidence type="ECO:0000259" key="3">
    <source>
        <dbReference type="SMART" id="SM00932"/>
    </source>
</evidence>
<dbReference type="PANTHER" id="PTHR11178:SF1">
    <property type="entry name" value="NFU1 IRON-SULFUR CLUSTER SCAFFOLD HOMOLOG, MITOCHONDRIAL"/>
    <property type="match status" value="1"/>
</dbReference>
<feature type="domain" description="Scaffold protein Nfu/NifU N-terminal" evidence="3">
    <location>
        <begin position="332"/>
        <end position="426"/>
    </location>
</feature>
<dbReference type="OrthoDB" id="565552at2759"/>
<dbReference type="AlphaFoldDB" id="A0A5N5X2B5"/>
<evidence type="ECO:0000313" key="5">
    <source>
        <dbReference type="Proteomes" id="UP000326565"/>
    </source>
</evidence>
<feature type="compositionally biased region" description="Polar residues" evidence="2">
    <location>
        <begin position="310"/>
        <end position="328"/>
    </location>
</feature>
<proteinExistence type="inferred from homology"/>
<accession>A0A5N5X2B5</accession>
<reference evidence="4 5" key="1">
    <citation type="submission" date="2019-04" db="EMBL/GenBank/DDBJ databases">
        <title>Friends and foes A comparative genomics study of 23 Aspergillus species from section Flavi.</title>
        <authorList>
            <consortium name="DOE Joint Genome Institute"/>
            <person name="Kjaerbolling I."/>
            <person name="Vesth T."/>
            <person name="Frisvad J.C."/>
            <person name="Nybo J.L."/>
            <person name="Theobald S."/>
            <person name="Kildgaard S."/>
            <person name="Isbrandt T."/>
            <person name="Kuo A."/>
            <person name="Sato A."/>
            <person name="Lyhne E.K."/>
            <person name="Kogle M.E."/>
            <person name="Wiebenga A."/>
            <person name="Kun R.S."/>
            <person name="Lubbers R.J."/>
            <person name="Makela M.R."/>
            <person name="Barry K."/>
            <person name="Chovatia M."/>
            <person name="Clum A."/>
            <person name="Daum C."/>
            <person name="Haridas S."/>
            <person name="He G."/>
            <person name="LaButti K."/>
            <person name="Lipzen A."/>
            <person name="Mondo S."/>
            <person name="Riley R."/>
            <person name="Salamov A."/>
            <person name="Simmons B.A."/>
            <person name="Magnuson J.K."/>
            <person name="Henrissat B."/>
            <person name="Mortensen U.H."/>
            <person name="Larsen T.O."/>
            <person name="Devries R.P."/>
            <person name="Grigoriev I.V."/>
            <person name="Machida M."/>
            <person name="Baker S.E."/>
            <person name="Andersen M.R."/>
        </authorList>
    </citation>
    <scope>NUCLEOTIDE SEQUENCE [LARGE SCALE GENOMIC DNA]</scope>
    <source>
        <strain evidence="4 5">CBS 151.66</strain>
    </source>
</reference>
<dbReference type="Gene3D" id="3.30.1370.70">
    <property type="entry name" value="Scaffold protein Nfu/NifU, N-terminal domain"/>
    <property type="match status" value="1"/>
</dbReference>
<evidence type="ECO:0000256" key="1">
    <source>
        <dbReference type="ARBA" id="ARBA00006420"/>
    </source>
</evidence>
<dbReference type="Pfam" id="PF01106">
    <property type="entry name" value="NifU"/>
    <property type="match status" value="1"/>
</dbReference>
<dbReference type="FunFam" id="3.30.1370.70:FF:000001">
    <property type="entry name" value="NifU-like protein 4, mitochondrial"/>
    <property type="match status" value="1"/>
</dbReference>
<dbReference type="PANTHER" id="PTHR11178">
    <property type="entry name" value="IRON-SULFUR CLUSTER SCAFFOLD PROTEIN NFU-RELATED"/>
    <property type="match status" value="1"/>
</dbReference>
<feature type="region of interest" description="Disordered" evidence="2">
    <location>
        <begin position="188"/>
        <end position="212"/>
    </location>
</feature>
<feature type="region of interest" description="Disordered" evidence="2">
    <location>
        <begin position="299"/>
        <end position="328"/>
    </location>
</feature>
<evidence type="ECO:0000256" key="2">
    <source>
        <dbReference type="SAM" id="MobiDB-lite"/>
    </source>
</evidence>
<feature type="region of interest" description="Disordered" evidence="2">
    <location>
        <begin position="548"/>
        <end position="571"/>
    </location>
</feature>
<dbReference type="GO" id="GO:0051536">
    <property type="term" value="F:iron-sulfur cluster binding"/>
    <property type="evidence" value="ECO:0007669"/>
    <property type="project" value="InterPro"/>
</dbReference>
<dbReference type="Pfam" id="PF08712">
    <property type="entry name" value="Nfu_N"/>
    <property type="match status" value="1"/>
</dbReference>
<dbReference type="SMART" id="SM00932">
    <property type="entry name" value="Nfu_N"/>
    <property type="match status" value="1"/>
</dbReference>
<dbReference type="SUPFAM" id="SSF110836">
    <property type="entry name" value="Hypothetical protein SAV1430"/>
    <property type="match status" value="1"/>
</dbReference>
<dbReference type="GO" id="GO:0016226">
    <property type="term" value="P:iron-sulfur cluster assembly"/>
    <property type="evidence" value="ECO:0007669"/>
    <property type="project" value="InterPro"/>
</dbReference>
<dbReference type="SUPFAM" id="SSF117916">
    <property type="entry name" value="Fe-S cluster assembly (FSCA) domain-like"/>
    <property type="match status" value="1"/>
</dbReference>
<comment type="similarity">
    <text evidence="1">Belongs to the NifU family.</text>
</comment>
<dbReference type="InterPro" id="IPR014824">
    <property type="entry name" value="Nfu/NifU_N"/>
</dbReference>
<dbReference type="InterPro" id="IPR036498">
    <property type="entry name" value="Nfu/NifU_N_sf"/>
</dbReference>
<dbReference type="Gene3D" id="3.30.300.130">
    <property type="entry name" value="Fe-S cluster assembly (FSCA)"/>
    <property type="match status" value="1"/>
</dbReference>
<dbReference type="EMBL" id="ML732223">
    <property type="protein sequence ID" value="KAB8073624.1"/>
    <property type="molecule type" value="Genomic_DNA"/>
</dbReference>